<gene>
    <name evidence="2 3" type="primary">LOC101860630</name>
</gene>
<protein>
    <submittedName>
        <fullName evidence="2 3">Uncharacterized protein LOC101860630</fullName>
    </submittedName>
</protein>
<organism evidence="1 3">
    <name type="scientific">Aplysia californica</name>
    <name type="common">California sea hare</name>
    <dbReference type="NCBI Taxonomy" id="6500"/>
    <lineage>
        <taxon>Eukaryota</taxon>
        <taxon>Metazoa</taxon>
        <taxon>Spiralia</taxon>
        <taxon>Lophotrochozoa</taxon>
        <taxon>Mollusca</taxon>
        <taxon>Gastropoda</taxon>
        <taxon>Heterobranchia</taxon>
        <taxon>Euthyneura</taxon>
        <taxon>Tectipleura</taxon>
        <taxon>Aplysiida</taxon>
        <taxon>Aplysioidea</taxon>
        <taxon>Aplysiidae</taxon>
        <taxon>Aplysia</taxon>
    </lineage>
</organism>
<dbReference type="Proteomes" id="UP000694888">
    <property type="component" value="Unplaced"/>
</dbReference>
<dbReference type="RefSeq" id="XP_005092115.1">
    <property type="nucleotide sequence ID" value="XM_005092058.2"/>
</dbReference>
<accession>A0ABM0JEU8</accession>
<proteinExistence type="predicted"/>
<keyword evidence="1" id="KW-1185">Reference proteome</keyword>
<reference evidence="2 3" key="1">
    <citation type="submission" date="2025-05" db="UniProtKB">
        <authorList>
            <consortium name="RefSeq"/>
        </authorList>
    </citation>
    <scope>IDENTIFICATION</scope>
</reference>
<dbReference type="GeneID" id="101860630"/>
<name>A0ABM0JEU8_APLCA</name>
<evidence type="ECO:0000313" key="2">
    <source>
        <dbReference type="RefSeq" id="XP_005092114.1"/>
    </source>
</evidence>
<evidence type="ECO:0000313" key="3">
    <source>
        <dbReference type="RefSeq" id="XP_005092115.1"/>
    </source>
</evidence>
<evidence type="ECO:0000313" key="1">
    <source>
        <dbReference type="Proteomes" id="UP000694888"/>
    </source>
</evidence>
<sequence length="158" mass="18598">MAFPLLMQDPRTNKGHANEVLPDLHPFEVNEISNGFHMCESFNTRRNHRIACSVERLWSASRFVARPSVVYHDGRGYNHVQNARYQADPCKFIRNVYPWEPKPPKFFTPCPGHYDGLSKPPVRKYFKLRPKKVVENASMPSYEILTPNNEMEYYKWQP</sequence>
<dbReference type="RefSeq" id="XP_005092114.1">
    <property type="nucleotide sequence ID" value="XM_005092057.2"/>
</dbReference>